<keyword evidence="6 8" id="KW-0067">ATP-binding</keyword>
<organism evidence="10 11">
    <name type="scientific">[Brevibacterium] flavum</name>
    <dbReference type="NCBI Taxonomy" id="92706"/>
    <lineage>
        <taxon>Bacteria</taxon>
        <taxon>Bacillati</taxon>
        <taxon>Actinomycetota</taxon>
        <taxon>Actinomycetes</taxon>
        <taxon>Mycobacteriales</taxon>
        <taxon>Corynebacteriaceae</taxon>
        <taxon>Corynebacterium</taxon>
    </lineage>
</organism>
<comment type="caution">
    <text evidence="8">As this protein does not have any detectable helicase domains, it probably does not have helicase activity.</text>
</comment>
<comment type="subunit">
    <text evidence="8">Component of the replication restart primosome.</text>
</comment>
<evidence type="ECO:0000256" key="1">
    <source>
        <dbReference type="ARBA" id="ARBA00022515"/>
    </source>
</evidence>
<dbReference type="InterPro" id="IPR041222">
    <property type="entry name" value="PriA_3primeBD"/>
</dbReference>
<comment type="similarity">
    <text evidence="8">Belongs to the helicase family. PriA subfamily.</text>
</comment>
<evidence type="ECO:0000313" key="10">
    <source>
        <dbReference type="EMBL" id="AKF27568.1"/>
    </source>
</evidence>
<feature type="binding site" evidence="8">
    <location>
        <position position="388"/>
    </location>
    <ligand>
        <name>Zn(2+)</name>
        <dbReference type="ChEBI" id="CHEBI:29105"/>
        <label>1</label>
    </ligand>
</feature>
<keyword evidence="1 8" id="KW-0639">Primosome</keyword>
<feature type="binding site" evidence="8">
    <location>
        <position position="434"/>
    </location>
    <ligand>
        <name>Zn(2+)</name>
        <dbReference type="ChEBI" id="CHEBI:29105"/>
        <label>1</label>
    </ligand>
</feature>
<evidence type="ECO:0000256" key="3">
    <source>
        <dbReference type="ARBA" id="ARBA00022723"/>
    </source>
</evidence>
<feature type="binding site" evidence="8">
    <location>
        <position position="419"/>
    </location>
    <ligand>
        <name>Zn(2+)</name>
        <dbReference type="ChEBI" id="CHEBI:29105"/>
        <label>2</label>
    </ligand>
</feature>
<name>A0A0F6Z5Q1_9CORY</name>
<keyword evidence="5 8" id="KW-0862">Zinc</keyword>
<dbReference type="InterPro" id="IPR005259">
    <property type="entry name" value="PriA"/>
</dbReference>
<gene>
    <name evidence="8" type="primary">priA</name>
    <name evidence="10" type="ORF">YH66_08415</name>
</gene>
<dbReference type="PANTHER" id="PTHR30580">
    <property type="entry name" value="PRIMOSOMAL PROTEIN N"/>
    <property type="match status" value="1"/>
</dbReference>
<dbReference type="RefSeq" id="WP_003862227.1">
    <property type="nucleotide sequence ID" value="NZ_CP011309.1"/>
</dbReference>
<comment type="function">
    <text evidence="8">Initiates the restart of stalled replication forks, which reloads the replicative helicase on sites other than the origin of replication. Recognizes and binds to abandoned replication forks and remodels them to uncover a helicase loading site. Promotes assembly of the primosome at these replication forks.</text>
</comment>
<sequence length="688" mass="74608">MAKTRVPAPEKSVARVLPLLGLPHLDRLFDYRISEDQHDDVQPGVRVRVRFGGRLVDAIVMSRTAQTSHEGKLMWLDRVISPIVVYPPQTAKLIEQLSDRYGGVRSDLIRSALPARHAGAEEADTSTSWESLGEVKEPDLSSWSAYQHGQSFVDAVLAGTTARASWQIAPGDDWALALASLAVKVVKDGGGALLVVPDQRDLDRLEAALRGLVAAKQITVLNSGLGPQARYRRFLSVLSGQGRLIIGTRSAAFAPVKDLKLAVILNDGDDNLVDPRAPYAHAREVLTTRSSLEASSLIIAGHARTAETQLLVESGWMHNLIAPRDTIRTRMPRIQAVGDSDFQMERDPMARSARLPGIAFHAVRSALERDQPALIQVPRKGYVPTLACGNCRTPARCRHCNGPVGLPQGSSDLAGVPTCRWCGRPDSRFKCQNCGSPKLRAVVLGTERTAEELGRAFPSVRVITSGGNKVVDSVENRASIVVSTPGAEPYVANSPERPEKSEKPEHKGAYGALLLLDTWALMGRQDLRAMEDALHKWAAAATLVHSHLHQGQVIVVADPSFPAVQSLIRWDMAGAAAQELASRREVMFPPSVHMAAIDGATAALESFLDLAELPDHAEVLGPVDLPPGVSLPGEYDEQRFGPPQRLLIRTPLGPRSELGRALRSAQVARAVRKNDLPLRIQMDPIHIG</sequence>
<feature type="binding site" evidence="8">
    <location>
        <position position="397"/>
    </location>
    <ligand>
        <name>Zn(2+)</name>
        <dbReference type="ChEBI" id="CHEBI:29105"/>
        <label>2</label>
    </ligand>
</feature>
<feature type="domain" description="Primosomal protein N' 3' DNA-binding" evidence="9">
    <location>
        <begin position="21"/>
        <end position="114"/>
    </location>
</feature>
<dbReference type="GO" id="GO:0006270">
    <property type="term" value="P:DNA replication initiation"/>
    <property type="evidence" value="ECO:0007669"/>
    <property type="project" value="TreeGrafter"/>
</dbReference>
<dbReference type="HAMAP" id="MF_00983">
    <property type="entry name" value="PriA"/>
    <property type="match status" value="1"/>
</dbReference>
<dbReference type="GO" id="GO:0006310">
    <property type="term" value="P:DNA recombination"/>
    <property type="evidence" value="ECO:0007669"/>
    <property type="project" value="InterPro"/>
</dbReference>
<dbReference type="Proteomes" id="UP000034037">
    <property type="component" value="Chromosome"/>
</dbReference>
<dbReference type="GO" id="GO:0043138">
    <property type="term" value="F:3'-5' DNA helicase activity"/>
    <property type="evidence" value="ECO:0007669"/>
    <property type="project" value="TreeGrafter"/>
</dbReference>
<dbReference type="GO" id="GO:1990077">
    <property type="term" value="C:primosome complex"/>
    <property type="evidence" value="ECO:0007669"/>
    <property type="project" value="UniProtKB-UniRule"/>
</dbReference>
<feature type="binding site" evidence="8">
    <location>
        <position position="431"/>
    </location>
    <ligand>
        <name>Zn(2+)</name>
        <dbReference type="ChEBI" id="CHEBI:29105"/>
        <label>1</label>
    </ligand>
</feature>
<evidence type="ECO:0000256" key="5">
    <source>
        <dbReference type="ARBA" id="ARBA00022833"/>
    </source>
</evidence>
<dbReference type="Gene3D" id="3.40.1440.60">
    <property type="entry name" value="PriA, 3(prime) DNA-binding domain"/>
    <property type="match status" value="1"/>
</dbReference>
<dbReference type="GO" id="GO:0006269">
    <property type="term" value="P:DNA replication, synthesis of primer"/>
    <property type="evidence" value="ECO:0007669"/>
    <property type="project" value="UniProtKB-KW"/>
</dbReference>
<evidence type="ECO:0000256" key="2">
    <source>
        <dbReference type="ARBA" id="ARBA00022705"/>
    </source>
</evidence>
<keyword evidence="7 8" id="KW-0238">DNA-binding</keyword>
<feature type="binding site" evidence="8">
    <location>
        <position position="400"/>
    </location>
    <ligand>
        <name>Zn(2+)</name>
        <dbReference type="ChEBI" id="CHEBI:29105"/>
        <label>2</label>
    </ligand>
</feature>
<dbReference type="PANTHER" id="PTHR30580:SF0">
    <property type="entry name" value="PRIMOSOMAL PROTEIN N"/>
    <property type="match status" value="1"/>
</dbReference>
<dbReference type="Gene3D" id="3.40.50.300">
    <property type="entry name" value="P-loop containing nucleotide triphosphate hydrolases"/>
    <property type="match status" value="1"/>
</dbReference>
<evidence type="ECO:0000256" key="8">
    <source>
        <dbReference type="HAMAP-Rule" id="MF_00983"/>
    </source>
</evidence>
<dbReference type="PATRIC" id="fig|92706.3.peg.1760"/>
<keyword evidence="11" id="KW-1185">Reference proteome</keyword>
<accession>A0A0F6Z5Q1</accession>
<dbReference type="GO" id="GO:0005524">
    <property type="term" value="F:ATP binding"/>
    <property type="evidence" value="ECO:0007669"/>
    <property type="project" value="UniProtKB-UniRule"/>
</dbReference>
<dbReference type="HOGENOM" id="CLU_015485_1_0_11"/>
<dbReference type="NCBIfam" id="NF011455">
    <property type="entry name" value="PRK14873.1-5"/>
    <property type="match status" value="1"/>
</dbReference>
<dbReference type="EMBL" id="CP011309">
    <property type="protein sequence ID" value="AKF27568.1"/>
    <property type="molecule type" value="Genomic_DNA"/>
</dbReference>
<feature type="binding site" evidence="8">
    <location>
        <position position="391"/>
    </location>
    <ligand>
        <name>Zn(2+)</name>
        <dbReference type="ChEBI" id="CHEBI:29105"/>
        <label>1</label>
    </ligand>
</feature>
<dbReference type="InterPro" id="IPR027417">
    <property type="entry name" value="P-loop_NTPase"/>
</dbReference>
<proteinExistence type="inferred from homology"/>
<dbReference type="GO" id="GO:0006302">
    <property type="term" value="P:double-strand break repair"/>
    <property type="evidence" value="ECO:0007669"/>
    <property type="project" value="InterPro"/>
</dbReference>
<reference evidence="10 11" key="1">
    <citation type="submission" date="2015-04" db="EMBL/GenBank/DDBJ databases">
        <title>Complete Genome Sequence of Brevibacterium flavum ATCC 15168.</title>
        <authorList>
            <person name="Ahn J."/>
            <person name="Park G."/>
            <person name="Jeon W."/>
            <person name="Jang Y."/>
            <person name="Jang M."/>
            <person name="Lee H."/>
            <person name="Lee H."/>
        </authorList>
    </citation>
    <scope>NUCLEOTIDE SEQUENCE [LARGE SCALE GENOMIC DNA]</scope>
    <source>
        <strain evidence="10 11">ATCC 15168</strain>
    </source>
</reference>
<dbReference type="Pfam" id="PF17764">
    <property type="entry name" value="PriA_3primeBD"/>
    <property type="match status" value="1"/>
</dbReference>
<dbReference type="GO" id="GO:0008270">
    <property type="term" value="F:zinc ion binding"/>
    <property type="evidence" value="ECO:0007669"/>
    <property type="project" value="UniProtKB-UniRule"/>
</dbReference>
<protein>
    <recommendedName>
        <fullName evidence="8">Probable replication restart protein PriA</fullName>
    </recommendedName>
    <alternativeName>
        <fullName evidence="8">Putative ATP-dependent DNA helicase PriA</fullName>
    </alternativeName>
</protein>
<comment type="cofactor">
    <cofactor evidence="8">
        <name>Zn(2+)</name>
        <dbReference type="ChEBI" id="CHEBI:29105"/>
    </cofactor>
    <text evidence="8">Binds 2 zinc ions per subunit.</text>
</comment>
<evidence type="ECO:0000256" key="7">
    <source>
        <dbReference type="ARBA" id="ARBA00023125"/>
    </source>
</evidence>
<evidence type="ECO:0000256" key="6">
    <source>
        <dbReference type="ARBA" id="ARBA00022840"/>
    </source>
</evidence>
<dbReference type="InterPro" id="IPR042115">
    <property type="entry name" value="PriA_3primeBD_sf"/>
</dbReference>
<evidence type="ECO:0000259" key="9">
    <source>
        <dbReference type="Pfam" id="PF17764"/>
    </source>
</evidence>
<evidence type="ECO:0000313" key="11">
    <source>
        <dbReference type="Proteomes" id="UP000034037"/>
    </source>
</evidence>
<keyword evidence="3 8" id="KW-0479">Metal-binding</keyword>
<keyword evidence="4 8" id="KW-0547">Nucleotide-binding</keyword>
<keyword evidence="2 8" id="KW-0235">DNA replication</keyword>
<feature type="binding site" evidence="8">
    <location>
        <position position="422"/>
    </location>
    <ligand>
        <name>Zn(2+)</name>
        <dbReference type="ChEBI" id="CHEBI:29105"/>
        <label>2</label>
    </ligand>
</feature>
<dbReference type="AlphaFoldDB" id="A0A0F6Z5Q1"/>
<dbReference type="GO" id="GO:0003677">
    <property type="term" value="F:DNA binding"/>
    <property type="evidence" value="ECO:0007669"/>
    <property type="project" value="UniProtKB-UniRule"/>
</dbReference>
<evidence type="ECO:0000256" key="4">
    <source>
        <dbReference type="ARBA" id="ARBA00022741"/>
    </source>
</evidence>